<feature type="compositionally biased region" description="Basic and acidic residues" evidence="1">
    <location>
        <begin position="540"/>
        <end position="549"/>
    </location>
</feature>
<dbReference type="AlphaFoldDB" id="A0A7G2CGE0"/>
<sequence length="772" mass="85322">MYVTSLAQKKPLDENLFPLLVVRSCVSDCSESRNGPRYCAQDRLSGTVYEVRVCPFEWNRESNDTISNTQKRIDQLVSASSSAKTPSCVVFPIDIYIQDTADGETVIAAVEPFCGLSLADTIRSGWNILEEGVFYDLLKTVETFALNYLNFPPHGNISPDMLKQSLSVRDGSTEFNDASRWVVGDWLLPYEQRNETHDIPAFLSDIEWMLHSSFAQLNVASDVNGSFIPGEKIEGLINATLERIRYVLENDALFGDPQIHLPPSANDRFYPPAVGESSELALIVGMTLQEKIAHHQNQLRNEQNIVNKHRRKNEPLPPRPLPASAANASVSVGNKIDYSNEDDEYELQYLTSPVRTRPSAFLLNGVNSGSTAGPVTPREKDRTITYTQPHQQREKDSNANVLDAVVDLAVLLKDRRAQENKNRQGELRSKREAQRTLLARYAAVDATARRKKEKSVPQVTPAPNSGPVVEPPGVSQSRSPDPKPPRGYHASGETTTPHKAKPNTALRTKYAGHPADTQPPKSAPSPVPPQTISRGVKTVVHRDPVKTTEPHSTGEGVAGIPLISPLPLDKLFRKDDPPGGSRRVTPRGRVIMSARSPRKGTNSARERRRAGRVNRTAPTSPIGSPRTYSRHNSATVGSPRVVMTARERPLKGKPAAAPQGKRTPRHDREAPTSNHTPRQRVVREVVQGNEPDTPSEPLNTTRQRKSKSQATATPIKKRSKPVKEVARPDINTVKGKPTRAAETRNTIPDNVRRGDIRPVHEASLGIAHRLHH</sequence>
<keyword evidence="3" id="KW-1185">Reference proteome</keyword>
<dbReference type="Proteomes" id="UP000515908">
    <property type="component" value="Chromosome 10"/>
</dbReference>
<evidence type="ECO:0000313" key="3">
    <source>
        <dbReference type="Proteomes" id="UP000515908"/>
    </source>
</evidence>
<reference evidence="2 3" key="1">
    <citation type="submission" date="2020-08" db="EMBL/GenBank/DDBJ databases">
        <authorList>
            <person name="Newling K."/>
            <person name="Davey J."/>
            <person name="Forrester S."/>
        </authorList>
    </citation>
    <scope>NUCLEOTIDE SEQUENCE [LARGE SCALE GENOMIC DNA]</scope>
    <source>
        <strain evidence="3">Crithidia deanei Carvalho (ATCC PRA-265)</strain>
    </source>
</reference>
<feature type="region of interest" description="Disordered" evidence="1">
    <location>
        <begin position="446"/>
        <end position="758"/>
    </location>
</feature>
<feature type="compositionally biased region" description="Polar residues" evidence="1">
    <location>
        <begin position="618"/>
        <end position="636"/>
    </location>
</feature>
<proteinExistence type="predicted"/>
<evidence type="ECO:0000313" key="2">
    <source>
        <dbReference type="EMBL" id="CAD2218031.1"/>
    </source>
</evidence>
<gene>
    <name evidence="2" type="ORF">ADEAN_000551700</name>
</gene>
<organism evidence="2 3">
    <name type="scientific">Angomonas deanei</name>
    <dbReference type="NCBI Taxonomy" id="59799"/>
    <lineage>
        <taxon>Eukaryota</taxon>
        <taxon>Discoba</taxon>
        <taxon>Euglenozoa</taxon>
        <taxon>Kinetoplastea</taxon>
        <taxon>Metakinetoplastina</taxon>
        <taxon>Trypanosomatida</taxon>
        <taxon>Trypanosomatidae</taxon>
        <taxon>Strigomonadinae</taxon>
        <taxon>Angomonas</taxon>
    </lineage>
</organism>
<protein>
    <submittedName>
        <fullName evidence="2">Uncharacterized protein</fullName>
    </submittedName>
</protein>
<dbReference type="EMBL" id="LR877154">
    <property type="protein sequence ID" value="CAD2218031.1"/>
    <property type="molecule type" value="Genomic_DNA"/>
</dbReference>
<accession>A0A7G2CGE0</accession>
<feature type="compositionally biased region" description="Polar residues" evidence="1">
    <location>
        <begin position="690"/>
        <end position="701"/>
    </location>
</feature>
<dbReference type="VEuPathDB" id="TriTrypDB:ADEAN_000551700"/>
<evidence type="ECO:0000256" key="1">
    <source>
        <dbReference type="SAM" id="MobiDB-lite"/>
    </source>
</evidence>
<name>A0A7G2CGE0_9TRYP</name>